<proteinExistence type="predicted"/>
<gene>
    <name evidence="2" type="ORF">PCOR1329_LOCUS56579</name>
</gene>
<evidence type="ECO:0008006" key="4">
    <source>
        <dbReference type="Google" id="ProtNLM"/>
    </source>
</evidence>
<dbReference type="Proteomes" id="UP001189429">
    <property type="component" value="Unassembled WGS sequence"/>
</dbReference>
<feature type="region of interest" description="Disordered" evidence="1">
    <location>
        <begin position="1"/>
        <end position="65"/>
    </location>
</feature>
<feature type="region of interest" description="Disordered" evidence="1">
    <location>
        <begin position="132"/>
        <end position="169"/>
    </location>
</feature>
<name>A0ABN9VC32_9DINO</name>
<evidence type="ECO:0000313" key="2">
    <source>
        <dbReference type="EMBL" id="CAK0870475.1"/>
    </source>
</evidence>
<evidence type="ECO:0000313" key="3">
    <source>
        <dbReference type="Proteomes" id="UP001189429"/>
    </source>
</evidence>
<comment type="caution">
    <text evidence="2">The sequence shown here is derived from an EMBL/GenBank/DDBJ whole genome shotgun (WGS) entry which is preliminary data.</text>
</comment>
<organism evidence="2 3">
    <name type="scientific">Prorocentrum cordatum</name>
    <dbReference type="NCBI Taxonomy" id="2364126"/>
    <lineage>
        <taxon>Eukaryota</taxon>
        <taxon>Sar</taxon>
        <taxon>Alveolata</taxon>
        <taxon>Dinophyceae</taxon>
        <taxon>Prorocentrales</taxon>
        <taxon>Prorocentraceae</taxon>
        <taxon>Prorocentrum</taxon>
    </lineage>
</organism>
<protein>
    <recommendedName>
        <fullName evidence="4">Holocytochrome c-type synthase</fullName>
    </recommendedName>
</protein>
<evidence type="ECO:0000256" key="1">
    <source>
        <dbReference type="SAM" id="MobiDB-lite"/>
    </source>
</evidence>
<accession>A0ABN9VC32</accession>
<feature type="compositionally biased region" description="Basic and acidic residues" evidence="1">
    <location>
        <begin position="30"/>
        <end position="48"/>
    </location>
</feature>
<reference evidence="2" key="1">
    <citation type="submission" date="2023-10" db="EMBL/GenBank/DDBJ databases">
        <authorList>
            <person name="Chen Y."/>
            <person name="Shah S."/>
            <person name="Dougan E. K."/>
            <person name="Thang M."/>
            <person name="Chan C."/>
        </authorList>
    </citation>
    <scope>NUCLEOTIDE SEQUENCE [LARGE SCALE GENOMIC DNA]</scope>
</reference>
<sequence length="169" mass="18075">MHLLRVRSSVDSLQGAPGLSGSEASTGAEEEFRSHVPDPASDKLKSKSEPVPMPRAKYAAQPGDLPSVEFVQRPASWGTPTGGGLQTVDTWMRRQALAASVLQAATKDRGRGGGRRGQVGRRRWRIADRWGARHCPGEPAPVLHDHRRGGARGEASPMSSPSGARRATL</sequence>
<keyword evidence="3" id="KW-1185">Reference proteome</keyword>
<dbReference type="EMBL" id="CAUYUJ010016967">
    <property type="protein sequence ID" value="CAK0870475.1"/>
    <property type="molecule type" value="Genomic_DNA"/>
</dbReference>